<feature type="compositionally biased region" description="Low complexity" evidence="1">
    <location>
        <begin position="12"/>
        <end position="25"/>
    </location>
</feature>
<dbReference type="SUPFAM" id="SSF49899">
    <property type="entry name" value="Concanavalin A-like lectins/glucanases"/>
    <property type="match status" value="1"/>
</dbReference>
<dbReference type="InterPro" id="IPR013320">
    <property type="entry name" value="ConA-like_dom_sf"/>
</dbReference>
<organism evidence="2 3">
    <name type="scientific">Pseudozyma flocculosa PF-1</name>
    <dbReference type="NCBI Taxonomy" id="1277687"/>
    <lineage>
        <taxon>Eukaryota</taxon>
        <taxon>Fungi</taxon>
        <taxon>Dikarya</taxon>
        <taxon>Basidiomycota</taxon>
        <taxon>Ustilaginomycotina</taxon>
        <taxon>Ustilaginomycetes</taxon>
        <taxon>Ustilaginales</taxon>
        <taxon>Ustilaginaceae</taxon>
        <taxon>Pseudozyma</taxon>
    </lineage>
</organism>
<accession>A0A061HG68</accession>
<protein>
    <submittedName>
        <fullName evidence="2">Uncharacterized protein</fullName>
    </submittedName>
</protein>
<evidence type="ECO:0000256" key="1">
    <source>
        <dbReference type="SAM" id="MobiDB-lite"/>
    </source>
</evidence>
<feature type="region of interest" description="Disordered" evidence="1">
    <location>
        <begin position="1"/>
        <end position="38"/>
    </location>
</feature>
<dbReference type="Pfam" id="PF07081">
    <property type="entry name" value="DUF1349"/>
    <property type="match status" value="1"/>
</dbReference>
<dbReference type="AlphaFoldDB" id="A0A061HG68"/>
<dbReference type="InterPro" id="IPR009784">
    <property type="entry name" value="DUF1349"/>
</dbReference>
<evidence type="ECO:0000313" key="2">
    <source>
        <dbReference type="EMBL" id="EPQ29631.1"/>
    </source>
</evidence>
<dbReference type="eggNOG" id="ENOG502S8JK">
    <property type="taxonomic scope" value="Eukaryota"/>
</dbReference>
<dbReference type="EMBL" id="KE361630">
    <property type="protein sequence ID" value="EPQ29631.1"/>
    <property type="molecule type" value="Genomic_DNA"/>
</dbReference>
<dbReference type="RefSeq" id="XP_007878555.1">
    <property type="nucleotide sequence ID" value="XM_007880364.1"/>
</dbReference>
<proteinExistence type="predicted"/>
<gene>
    <name evidence="2" type="ORF">PFL1_02850</name>
</gene>
<dbReference type="PANTHER" id="PTHR35332:SF2">
    <property type="entry name" value="REGULATION OF ENOLASE PROTEIN 1"/>
    <property type="match status" value="1"/>
</dbReference>
<dbReference type="PANTHER" id="PTHR35332">
    <property type="entry name" value="REGULATION OF ENOLASE PROTEIN 1"/>
    <property type="match status" value="1"/>
</dbReference>
<evidence type="ECO:0000313" key="3">
    <source>
        <dbReference type="Proteomes" id="UP000053664"/>
    </source>
</evidence>
<dbReference type="KEGG" id="pfp:PFL1_02850"/>
<reference evidence="2 3" key="1">
    <citation type="journal article" date="2013" name="Plant Cell">
        <title>The transition from a phytopathogenic smut ancestor to an anamorphic biocontrol agent deciphered by comparative whole-genome analysis.</title>
        <authorList>
            <person name="Lefebvre F."/>
            <person name="Joly D.L."/>
            <person name="Labbe C."/>
            <person name="Teichmann B."/>
            <person name="Linning R."/>
            <person name="Belzile F."/>
            <person name="Bakkeren G."/>
            <person name="Belanger R.R."/>
        </authorList>
    </citation>
    <scope>NUCLEOTIDE SEQUENCE [LARGE SCALE GENOMIC DNA]</scope>
    <source>
        <strain evidence="2 3">PF-1</strain>
    </source>
</reference>
<dbReference type="Gene3D" id="2.60.120.200">
    <property type="match status" value="1"/>
</dbReference>
<dbReference type="Proteomes" id="UP000053664">
    <property type="component" value="Unassembled WGS sequence"/>
</dbReference>
<dbReference type="HOGENOM" id="CLU_077750_0_0_1"/>
<sequence length="231" mass="26069">MSYAFHFPSPPLSSHTTSTGGITIRSHPRQDWWRTPPPTRVERAEGPFYCRRISATSPRWRFSAWITSDYTVQYDQAGVLLFAGRPAEQDAHWIKAGVEMEHGATFLACVTSAPWSDFSTSPSPSPSPITPTQAVFIQLTRNTTEIGDTIVIKYYLSPPAVADDEDRHRTDPSWLPDDKDLVQLREIPAFNVLPDGSRRQTDEWYVGVMTCGPKNDEGTQATFEALRFEEF</sequence>
<name>A0A061HG68_9BASI</name>
<dbReference type="GeneID" id="19316964"/>